<proteinExistence type="predicted"/>
<keyword evidence="1" id="KW-0472">Membrane</keyword>
<evidence type="ECO:0000313" key="2">
    <source>
        <dbReference type="EMBL" id="PSS22207.1"/>
    </source>
</evidence>
<keyword evidence="1" id="KW-1133">Transmembrane helix</keyword>
<dbReference type="EMBL" id="KZ679009">
    <property type="protein sequence ID" value="PSS22207.1"/>
    <property type="molecule type" value="Genomic_DNA"/>
</dbReference>
<dbReference type="InParanoid" id="A0A2T3B624"/>
<protein>
    <submittedName>
        <fullName evidence="2">Uncharacterized protein</fullName>
    </submittedName>
</protein>
<organism evidence="2 3">
    <name type="scientific">Amorphotheca resinae ATCC 22711</name>
    <dbReference type="NCBI Taxonomy" id="857342"/>
    <lineage>
        <taxon>Eukaryota</taxon>
        <taxon>Fungi</taxon>
        <taxon>Dikarya</taxon>
        <taxon>Ascomycota</taxon>
        <taxon>Pezizomycotina</taxon>
        <taxon>Leotiomycetes</taxon>
        <taxon>Helotiales</taxon>
        <taxon>Amorphothecaceae</taxon>
        <taxon>Amorphotheca</taxon>
    </lineage>
</organism>
<gene>
    <name evidence="2" type="ORF">M430DRAFT_65410</name>
</gene>
<dbReference type="AlphaFoldDB" id="A0A2T3B624"/>
<name>A0A2T3B624_AMORE</name>
<feature type="transmembrane region" description="Helical" evidence="1">
    <location>
        <begin position="6"/>
        <end position="21"/>
    </location>
</feature>
<keyword evidence="1" id="KW-0812">Transmembrane</keyword>
<keyword evidence="3" id="KW-1185">Reference proteome</keyword>
<reference evidence="2 3" key="1">
    <citation type="journal article" date="2018" name="New Phytol.">
        <title>Comparative genomics and transcriptomics depict ericoid mycorrhizal fungi as versatile saprotrophs and plant mutualists.</title>
        <authorList>
            <person name="Martino E."/>
            <person name="Morin E."/>
            <person name="Grelet G.A."/>
            <person name="Kuo A."/>
            <person name="Kohler A."/>
            <person name="Daghino S."/>
            <person name="Barry K.W."/>
            <person name="Cichocki N."/>
            <person name="Clum A."/>
            <person name="Dockter R.B."/>
            <person name="Hainaut M."/>
            <person name="Kuo R.C."/>
            <person name="LaButti K."/>
            <person name="Lindahl B.D."/>
            <person name="Lindquist E.A."/>
            <person name="Lipzen A."/>
            <person name="Khouja H.R."/>
            <person name="Magnuson J."/>
            <person name="Murat C."/>
            <person name="Ohm R.A."/>
            <person name="Singer S.W."/>
            <person name="Spatafora J.W."/>
            <person name="Wang M."/>
            <person name="Veneault-Fourrey C."/>
            <person name="Henrissat B."/>
            <person name="Grigoriev I.V."/>
            <person name="Martin F.M."/>
            <person name="Perotto S."/>
        </authorList>
    </citation>
    <scope>NUCLEOTIDE SEQUENCE [LARGE SCALE GENOMIC DNA]</scope>
    <source>
        <strain evidence="2 3">ATCC 22711</strain>
    </source>
</reference>
<evidence type="ECO:0000256" key="1">
    <source>
        <dbReference type="SAM" id="Phobius"/>
    </source>
</evidence>
<dbReference type="RefSeq" id="XP_024722362.1">
    <property type="nucleotide sequence ID" value="XM_024869171.1"/>
</dbReference>
<dbReference type="GeneID" id="36577252"/>
<dbReference type="Proteomes" id="UP000241818">
    <property type="component" value="Unassembled WGS sequence"/>
</dbReference>
<accession>A0A2T3B624</accession>
<evidence type="ECO:0000313" key="3">
    <source>
        <dbReference type="Proteomes" id="UP000241818"/>
    </source>
</evidence>
<sequence length="86" mass="10309">MKWLRYAVYGVLYLPLVLWYGKKKLAKALRNYLNQRYELRRILARPVIAGLQLLRRVLEEAARWAQGAQEQEQLWQHWVEGTSSPR</sequence>